<feature type="binding site" evidence="7">
    <location>
        <position position="67"/>
    </location>
    <ligand>
        <name>tRNA</name>
        <dbReference type="ChEBI" id="CHEBI:17843"/>
    </ligand>
</feature>
<dbReference type="Gene3D" id="3.40.50.1470">
    <property type="entry name" value="Peptidyl-tRNA hydrolase"/>
    <property type="match status" value="1"/>
</dbReference>
<name>A0A2M6ZHS8_9BACT</name>
<dbReference type="InterPro" id="IPR036416">
    <property type="entry name" value="Pept_tRNA_hydro_sf"/>
</dbReference>
<dbReference type="PANTHER" id="PTHR17224">
    <property type="entry name" value="PEPTIDYL-TRNA HYDROLASE"/>
    <property type="match status" value="1"/>
</dbReference>
<dbReference type="AlphaFoldDB" id="A0A2M6ZHS8"/>
<sequence length="196" mass="21631">MILIVGLGNPGNKYKNTKHNLGFKIIDAISSRDNIKILPNKKFCAYLGRGYMEGEEVLLVKPGLFVNQSGTVVRSLVEYFNIPVQSGLIVICDDMNLSVGRMRIREKGVSGGHKGLESIIKKLGETNFIRIRIGIGRPTQKEDVTEYVLSGFEKSEKEFIISSISKAVLAIAAIINEGIKKAMNIYNREAQNAAES</sequence>
<comment type="function">
    <text evidence="7">Catalyzes the release of premature peptidyl moieties from peptidyl-tRNA molecules trapped in stalled 50S ribosomal subunits, and thus maintains levels of free tRNAs and 50S ribosomes.</text>
</comment>
<evidence type="ECO:0000256" key="9">
    <source>
        <dbReference type="RuleBase" id="RU004320"/>
    </source>
</evidence>
<comment type="catalytic activity">
    <reaction evidence="7 8">
        <text>an N-acyl-L-alpha-aminoacyl-tRNA + H2O = an N-acyl-L-amino acid + a tRNA + H(+)</text>
        <dbReference type="Rhea" id="RHEA:54448"/>
        <dbReference type="Rhea" id="RHEA-COMP:10123"/>
        <dbReference type="Rhea" id="RHEA-COMP:13883"/>
        <dbReference type="ChEBI" id="CHEBI:15377"/>
        <dbReference type="ChEBI" id="CHEBI:15378"/>
        <dbReference type="ChEBI" id="CHEBI:59874"/>
        <dbReference type="ChEBI" id="CHEBI:78442"/>
        <dbReference type="ChEBI" id="CHEBI:138191"/>
        <dbReference type="EC" id="3.1.1.29"/>
    </reaction>
</comment>
<dbReference type="Proteomes" id="UP000229227">
    <property type="component" value="Unassembled WGS sequence"/>
</dbReference>
<evidence type="ECO:0000256" key="6">
    <source>
        <dbReference type="ARBA" id="ARBA00050038"/>
    </source>
</evidence>
<accession>A0A2M6ZHS8</accession>
<dbReference type="GO" id="GO:0004045">
    <property type="term" value="F:peptidyl-tRNA hydrolase activity"/>
    <property type="evidence" value="ECO:0007669"/>
    <property type="project" value="UniProtKB-UniRule"/>
</dbReference>
<dbReference type="GO" id="GO:0006515">
    <property type="term" value="P:protein quality control for misfolded or incompletely synthesized proteins"/>
    <property type="evidence" value="ECO:0007669"/>
    <property type="project" value="UniProtKB-UniRule"/>
</dbReference>
<feature type="site" description="Discriminates between blocked and unblocked aminoacyl-tRNA" evidence="7">
    <location>
        <position position="9"/>
    </location>
</feature>
<dbReference type="NCBIfam" id="TIGR00447">
    <property type="entry name" value="pth"/>
    <property type="match status" value="1"/>
</dbReference>
<evidence type="ECO:0000256" key="7">
    <source>
        <dbReference type="HAMAP-Rule" id="MF_00083"/>
    </source>
</evidence>
<evidence type="ECO:0000256" key="3">
    <source>
        <dbReference type="ARBA" id="ARBA00022801"/>
    </source>
</evidence>
<feature type="active site" description="Proton acceptor" evidence="7">
    <location>
        <position position="19"/>
    </location>
</feature>
<evidence type="ECO:0000256" key="5">
    <source>
        <dbReference type="ARBA" id="ARBA00038063"/>
    </source>
</evidence>
<dbReference type="InterPro" id="IPR001328">
    <property type="entry name" value="Pept_tRNA_hydro"/>
</dbReference>
<dbReference type="CDD" id="cd00462">
    <property type="entry name" value="PTH"/>
    <property type="match status" value="1"/>
</dbReference>
<dbReference type="GO" id="GO:0072344">
    <property type="term" value="P:rescue of stalled ribosome"/>
    <property type="evidence" value="ECO:0007669"/>
    <property type="project" value="UniProtKB-UniRule"/>
</dbReference>
<dbReference type="InterPro" id="IPR018171">
    <property type="entry name" value="Pept_tRNA_hydro_CS"/>
</dbReference>
<feature type="binding site" evidence="7">
    <location>
        <position position="65"/>
    </location>
    <ligand>
        <name>tRNA</name>
        <dbReference type="ChEBI" id="CHEBI:17843"/>
    </ligand>
</feature>
<comment type="similarity">
    <text evidence="5 7 9">Belongs to the PTH family.</text>
</comment>
<evidence type="ECO:0000256" key="4">
    <source>
        <dbReference type="ARBA" id="ARBA00022884"/>
    </source>
</evidence>
<comment type="caution">
    <text evidence="7">Lacks conserved residue(s) required for the propagation of feature annotation.</text>
</comment>
<comment type="caution">
    <text evidence="10">The sequence shown here is derived from an EMBL/GenBank/DDBJ whole genome shotgun (WGS) entry which is preliminary data.</text>
</comment>
<evidence type="ECO:0000256" key="1">
    <source>
        <dbReference type="ARBA" id="ARBA00013260"/>
    </source>
</evidence>
<evidence type="ECO:0000313" key="11">
    <source>
        <dbReference type="Proteomes" id="UP000229227"/>
    </source>
</evidence>
<comment type="subunit">
    <text evidence="7">Monomer.</text>
</comment>
<keyword evidence="2 7" id="KW-0820">tRNA-binding</keyword>
<dbReference type="SUPFAM" id="SSF53178">
    <property type="entry name" value="Peptidyl-tRNA hydrolase-like"/>
    <property type="match status" value="1"/>
</dbReference>
<dbReference type="Pfam" id="PF01195">
    <property type="entry name" value="Pept_tRNA_hydro"/>
    <property type="match status" value="1"/>
</dbReference>
<gene>
    <name evidence="7" type="primary">pth</name>
    <name evidence="10" type="ORF">COS91_01790</name>
</gene>
<reference evidence="11" key="1">
    <citation type="submission" date="2017-09" db="EMBL/GenBank/DDBJ databases">
        <title>Depth-based differentiation of microbial function through sediment-hosted aquifers and enrichment of novel symbionts in the deep terrestrial subsurface.</title>
        <authorList>
            <person name="Probst A.J."/>
            <person name="Ladd B."/>
            <person name="Jarett J.K."/>
            <person name="Geller-Mcgrath D.E."/>
            <person name="Sieber C.M.K."/>
            <person name="Emerson J.B."/>
            <person name="Anantharaman K."/>
            <person name="Thomas B.C."/>
            <person name="Malmstrom R."/>
            <person name="Stieglmeier M."/>
            <person name="Klingl A."/>
            <person name="Woyke T."/>
            <person name="Ryan C.M."/>
            <person name="Banfield J.F."/>
        </authorList>
    </citation>
    <scope>NUCLEOTIDE SEQUENCE [LARGE SCALE GENOMIC DNA]</scope>
</reference>
<dbReference type="PANTHER" id="PTHR17224:SF1">
    <property type="entry name" value="PEPTIDYL-TRNA HYDROLASE"/>
    <property type="match status" value="1"/>
</dbReference>
<dbReference type="GO" id="GO:0005737">
    <property type="term" value="C:cytoplasm"/>
    <property type="evidence" value="ECO:0007669"/>
    <property type="project" value="UniProtKB-SubCell"/>
</dbReference>
<evidence type="ECO:0000256" key="8">
    <source>
        <dbReference type="RuleBase" id="RU000673"/>
    </source>
</evidence>
<evidence type="ECO:0000256" key="2">
    <source>
        <dbReference type="ARBA" id="ARBA00022555"/>
    </source>
</evidence>
<proteinExistence type="inferred from homology"/>
<dbReference type="GO" id="GO:0000049">
    <property type="term" value="F:tRNA binding"/>
    <property type="evidence" value="ECO:0007669"/>
    <property type="project" value="UniProtKB-UniRule"/>
</dbReference>
<comment type="function">
    <text evidence="7">Hydrolyzes ribosome-free peptidyl-tRNAs (with 1 or more amino acids incorporated), which drop off the ribosome during protein synthesis, or as a result of ribosome stalling.</text>
</comment>
<feature type="site" description="Stabilizes the basic form of H active site to accept a proton" evidence="7">
    <location>
        <position position="93"/>
    </location>
</feature>
<keyword evidence="3 7" id="KW-0378">Hydrolase</keyword>
<keyword evidence="7" id="KW-0963">Cytoplasm</keyword>
<dbReference type="EMBL" id="PEWN01000028">
    <property type="protein sequence ID" value="PIU51944.1"/>
    <property type="molecule type" value="Genomic_DNA"/>
</dbReference>
<comment type="subcellular location">
    <subcellularLocation>
        <location evidence="7">Cytoplasm</location>
    </subcellularLocation>
</comment>
<protein>
    <recommendedName>
        <fullName evidence="6 7">Peptidyl-tRNA hydrolase</fullName>
        <shortName evidence="7">Pth</shortName>
        <ecNumber evidence="1 7">3.1.1.29</ecNumber>
    </recommendedName>
</protein>
<dbReference type="FunFam" id="3.40.50.1470:FF:000001">
    <property type="entry name" value="Peptidyl-tRNA hydrolase"/>
    <property type="match status" value="1"/>
</dbReference>
<dbReference type="EC" id="3.1.1.29" evidence="1 7"/>
<keyword evidence="4 7" id="KW-0694">RNA-binding</keyword>
<dbReference type="HAMAP" id="MF_00083">
    <property type="entry name" value="Pept_tRNA_hydro_bact"/>
    <property type="match status" value="1"/>
</dbReference>
<feature type="binding site" evidence="7">
    <location>
        <position position="14"/>
    </location>
    <ligand>
        <name>tRNA</name>
        <dbReference type="ChEBI" id="CHEBI:17843"/>
    </ligand>
</feature>
<organism evidence="10 11">
    <name type="scientific">Candidatus Desantisbacteria bacterium CG07_land_8_20_14_0_80_39_15</name>
    <dbReference type="NCBI Taxonomy" id="1974549"/>
    <lineage>
        <taxon>Bacteria</taxon>
        <taxon>Candidatus Desantisiibacteriota</taxon>
    </lineage>
</organism>
<dbReference type="PROSITE" id="PS01195">
    <property type="entry name" value="PEPT_TRNA_HYDROL_1"/>
    <property type="match status" value="1"/>
</dbReference>
<evidence type="ECO:0000313" key="10">
    <source>
        <dbReference type="EMBL" id="PIU51944.1"/>
    </source>
</evidence>